<dbReference type="AlphaFoldDB" id="A0A0J8JKL6"/>
<feature type="short sequence motif" description="Gly-cisPro motif, important for rejection of L-amino acids" evidence="3">
    <location>
        <begin position="137"/>
        <end position="138"/>
    </location>
</feature>
<dbReference type="GO" id="GO:0019478">
    <property type="term" value="P:D-amino acid catabolic process"/>
    <property type="evidence" value="ECO:0007669"/>
    <property type="project" value="UniProtKB-UniRule"/>
</dbReference>
<organism evidence="4 5">
    <name type="scientific">Catenovulum maritimum</name>
    <dbReference type="NCBI Taxonomy" id="1513271"/>
    <lineage>
        <taxon>Bacteria</taxon>
        <taxon>Pseudomonadati</taxon>
        <taxon>Pseudomonadota</taxon>
        <taxon>Gammaproteobacteria</taxon>
        <taxon>Alteromonadales</taxon>
        <taxon>Alteromonadaceae</taxon>
        <taxon>Catenovulum</taxon>
    </lineage>
</organism>
<evidence type="ECO:0000256" key="3">
    <source>
        <dbReference type="HAMAP-Rule" id="MF_00518"/>
    </source>
</evidence>
<evidence type="ECO:0000313" key="5">
    <source>
        <dbReference type="Proteomes" id="UP000037600"/>
    </source>
</evidence>
<keyword evidence="5" id="KW-1185">Reference proteome</keyword>
<comment type="subcellular location">
    <subcellularLocation>
        <location evidence="3">Cytoplasm</location>
    </subcellularLocation>
</comment>
<dbReference type="STRING" id="1513271.XM47_10980"/>
<dbReference type="GO" id="GO:0005737">
    <property type="term" value="C:cytoplasm"/>
    <property type="evidence" value="ECO:0007669"/>
    <property type="project" value="UniProtKB-SubCell"/>
</dbReference>
<keyword evidence="2 3" id="KW-0378">Hydrolase</keyword>
<dbReference type="EMBL" id="LAZL01000016">
    <property type="protein sequence ID" value="KMT65001.1"/>
    <property type="molecule type" value="Genomic_DNA"/>
</dbReference>
<keyword evidence="3" id="KW-0694">RNA-binding</keyword>
<dbReference type="FunFam" id="3.50.80.10:FF:000001">
    <property type="entry name" value="D-aminoacyl-tRNA deacylase"/>
    <property type="match status" value="1"/>
</dbReference>
<comment type="function">
    <text evidence="3">An aminoacyl-tRNA editing enzyme that deacylates mischarged D-aminoacyl-tRNAs. Also deacylates mischarged glycyl-tRNA(Ala), protecting cells against glycine mischarging by AlaRS. Acts via tRNA-based rather than protein-based catalysis; rejects L-amino acids rather than detecting D-amino acids in the active site. By recycling D-aminoacyl-tRNA to D-amino acids and free tRNA molecules, this enzyme counteracts the toxicity associated with the formation of D-aminoacyl-tRNA entities in vivo and helps enforce protein L-homochirality.</text>
</comment>
<evidence type="ECO:0000256" key="2">
    <source>
        <dbReference type="ARBA" id="ARBA00022801"/>
    </source>
</evidence>
<sequence length="145" mass="15712">MIALLQKVGHANVVVEGKEIASIGKGILVFVGVEKGDDKTKADRLAKRISGYRIFEDEEGKTNLSVKDVAGEILVVSQFTLAADTKKGMRPSFSNAALPEIANELYLHLAAQIEAENIPVQTGQFQADMKVSLMNDGPMTIRLEV</sequence>
<protein>
    <recommendedName>
        <fullName evidence="3">D-aminoacyl-tRNA deacylase</fullName>
        <shortName evidence="3">DTD</shortName>
        <ecNumber evidence="3">3.1.1.96</ecNumber>
    </recommendedName>
    <alternativeName>
        <fullName evidence="3">Gly-tRNA(Ala) deacylase</fullName>
        <ecNumber evidence="3">3.1.1.-</ecNumber>
    </alternativeName>
</protein>
<comment type="domain">
    <text evidence="3">A Gly-cisPro motif from one monomer fits into the active site of the other monomer to allow specific chiral rejection of L-amino acids.</text>
</comment>
<dbReference type="InterPro" id="IPR023509">
    <property type="entry name" value="DTD-like_sf"/>
</dbReference>
<dbReference type="InterPro" id="IPR003732">
    <property type="entry name" value="Daa-tRNA_deacyls_DTD"/>
</dbReference>
<comment type="caution">
    <text evidence="4">The sequence shown here is derived from an EMBL/GenBank/DDBJ whole genome shotgun (WGS) entry which is preliminary data.</text>
</comment>
<proteinExistence type="inferred from homology"/>
<keyword evidence="3" id="KW-0820">tRNA-binding</keyword>
<comment type="subunit">
    <text evidence="3">Homodimer.</text>
</comment>
<dbReference type="PANTHER" id="PTHR10472">
    <property type="entry name" value="D-TYROSYL-TRNA TYR DEACYLASE"/>
    <property type="match status" value="1"/>
</dbReference>
<dbReference type="Proteomes" id="UP000037600">
    <property type="component" value="Unassembled WGS sequence"/>
</dbReference>
<dbReference type="GO" id="GO:0106026">
    <property type="term" value="F:Gly-tRNA(Ala) deacylase activity"/>
    <property type="evidence" value="ECO:0007669"/>
    <property type="project" value="UniProtKB-UniRule"/>
</dbReference>
<accession>A0A0J8JKL6</accession>
<comment type="similarity">
    <text evidence="1 3">Belongs to the DTD family.</text>
</comment>
<dbReference type="PANTHER" id="PTHR10472:SF5">
    <property type="entry name" value="D-AMINOACYL-TRNA DEACYLASE 1"/>
    <property type="match status" value="1"/>
</dbReference>
<evidence type="ECO:0000256" key="1">
    <source>
        <dbReference type="ARBA" id="ARBA00009673"/>
    </source>
</evidence>
<comment type="catalytic activity">
    <reaction evidence="3">
        <text>glycyl-tRNA(Ala) + H2O = tRNA(Ala) + glycine + H(+)</text>
        <dbReference type="Rhea" id="RHEA:53744"/>
        <dbReference type="Rhea" id="RHEA-COMP:9657"/>
        <dbReference type="Rhea" id="RHEA-COMP:13640"/>
        <dbReference type="ChEBI" id="CHEBI:15377"/>
        <dbReference type="ChEBI" id="CHEBI:15378"/>
        <dbReference type="ChEBI" id="CHEBI:57305"/>
        <dbReference type="ChEBI" id="CHEBI:78442"/>
        <dbReference type="ChEBI" id="CHEBI:78522"/>
    </reaction>
</comment>
<dbReference type="Gene3D" id="3.50.80.10">
    <property type="entry name" value="D-tyrosyl-tRNA(Tyr) deacylase"/>
    <property type="match status" value="1"/>
</dbReference>
<dbReference type="GO" id="GO:0051500">
    <property type="term" value="F:D-tyrosyl-tRNA(Tyr) deacylase activity"/>
    <property type="evidence" value="ECO:0007669"/>
    <property type="project" value="TreeGrafter"/>
</dbReference>
<dbReference type="NCBIfam" id="TIGR00256">
    <property type="entry name" value="D-aminoacyl-tRNA deacylase"/>
    <property type="match status" value="1"/>
</dbReference>
<dbReference type="EC" id="3.1.1.96" evidence="3"/>
<comment type="catalytic activity">
    <reaction evidence="3">
        <text>a D-aminoacyl-tRNA + H2O = a tRNA + a D-alpha-amino acid + H(+)</text>
        <dbReference type="Rhea" id="RHEA:13953"/>
        <dbReference type="Rhea" id="RHEA-COMP:10123"/>
        <dbReference type="Rhea" id="RHEA-COMP:10124"/>
        <dbReference type="ChEBI" id="CHEBI:15377"/>
        <dbReference type="ChEBI" id="CHEBI:15378"/>
        <dbReference type="ChEBI" id="CHEBI:59871"/>
        <dbReference type="ChEBI" id="CHEBI:78442"/>
        <dbReference type="ChEBI" id="CHEBI:79333"/>
        <dbReference type="EC" id="3.1.1.96"/>
    </reaction>
</comment>
<gene>
    <name evidence="3" type="primary">dtd</name>
    <name evidence="4" type="ORF">XM47_10980</name>
</gene>
<dbReference type="EC" id="3.1.1.-" evidence="3"/>
<dbReference type="Pfam" id="PF02580">
    <property type="entry name" value="Tyr_Deacylase"/>
    <property type="match status" value="1"/>
</dbReference>
<dbReference type="OrthoDB" id="9801395at2"/>
<dbReference type="PATRIC" id="fig|1513271.3.peg.2238"/>
<dbReference type="SUPFAM" id="SSF69500">
    <property type="entry name" value="DTD-like"/>
    <property type="match status" value="1"/>
</dbReference>
<dbReference type="GO" id="GO:0000049">
    <property type="term" value="F:tRNA binding"/>
    <property type="evidence" value="ECO:0007669"/>
    <property type="project" value="UniProtKB-UniRule"/>
</dbReference>
<name>A0A0J8JKL6_9ALTE</name>
<dbReference type="HAMAP" id="MF_00518">
    <property type="entry name" value="Deacylase_Dtd"/>
    <property type="match status" value="1"/>
</dbReference>
<keyword evidence="3" id="KW-0963">Cytoplasm</keyword>
<dbReference type="RefSeq" id="WP_048692467.1">
    <property type="nucleotide sequence ID" value="NZ_KQ130491.1"/>
</dbReference>
<dbReference type="GO" id="GO:0043908">
    <property type="term" value="F:Ser(Gly)-tRNA(Ala) hydrolase activity"/>
    <property type="evidence" value="ECO:0007669"/>
    <property type="project" value="UniProtKB-UniRule"/>
</dbReference>
<reference evidence="4 5" key="1">
    <citation type="submission" date="2015-04" db="EMBL/GenBank/DDBJ databases">
        <title>Draft Genome Sequence of the Novel Agar-Digesting Marine Bacterium Q1.</title>
        <authorList>
            <person name="Li Y."/>
            <person name="Li D."/>
            <person name="Chen G."/>
            <person name="Du Z."/>
        </authorList>
    </citation>
    <scope>NUCLEOTIDE SEQUENCE [LARGE SCALE GENOMIC DNA]</scope>
    <source>
        <strain evidence="4 5">Q1</strain>
    </source>
</reference>
<evidence type="ECO:0000313" key="4">
    <source>
        <dbReference type="EMBL" id="KMT65001.1"/>
    </source>
</evidence>